<keyword evidence="7" id="KW-0472">Membrane</keyword>
<reference evidence="10 11" key="1">
    <citation type="journal article" date="2024" name="Commun. Biol.">
        <title>Comparative genomic analysis of thermophilic fungi reveals convergent evolutionary adaptations and gene losses.</title>
        <authorList>
            <person name="Steindorff A.S."/>
            <person name="Aguilar-Pontes M.V."/>
            <person name="Robinson A.J."/>
            <person name="Andreopoulos B."/>
            <person name="LaButti K."/>
            <person name="Kuo A."/>
            <person name="Mondo S."/>
            <person name="Riley R."/>
            <person name="Otillar R."/>
            <person name="Haridas S."/>
            <person name="Lipzen A."/>
            <person name="Grimwood J."/>
            <person name="Schmutz J."/>
            <person name="Clum A."/>
            <person name="Reid I.D."/>
            <person name="Moisan M.C."/>
            <person name="Butler G."/>
            <person name="Nguyen T.T.M."/>
            <person name="Dewar K."/>
            <person name="Conant G."/>
            <person name="Drula E."/>
            <person name="Henrissat B."/>
            <person name="Hansel C."/>
            <person name="Singer S."/>
            <person name="Hutchinson M.I."/>
            <person name="de Vries R.P."/>
            <person name="Natvig D.O."/>
            <person name="Powell A.J."/>
            <person name="Tsang A."/>
            <person name="Grigoriev I.V."/>
        </authorList>
    </citation>
    <scope>NUCLEOTIDE SEQUENCE [LARGE SCALE GENOMIC DNA]</scope>
    <source>
        <strain evidence="10 11">ATCC 22073</strain>
    </source>
</reference>
<feature type="compositionally biased region" description="Pro residues" evidence="8">
    <location>
        <begin position="31"/>
        <end position="41"/>
    </location>
</feature>
<sequence length="364" mass="39206">MSESHPEKKEESPTPSASPAQAGAESSVPTSEPPSEPPSPSPEEKLEQAKTFLQDDQVQNTSHERKVEFLKSKGLSESDIQSLLKDVAAPAEDGRSETSSTLSTASDDRISLPLVKKEDRPPIVTYPEFLTKPSRPPPLVTVNRFVNTLYAFSGLSALVYGASKYVIEPMVDSLTDARIDLHETANKDLAKLITKLESTVSEIPPPKRPRSAAAAAAGGSDTHENEDAESSYEDPAELFHRDVGVQADLPDPSSPEAQASPQATDKPITKQMRTLFSLVTSLKSLQDGLGRSTEALEDAQVALEGLRDDAEKLSAPAVTDFVGGFSLYGVASKNEPNDEIKKAKENVRRVKGVLLSTRSFPTGR</sequence>
<dbReference type="PANTHER" id="PTHR23058:SF5">
    <property type="entry name" value="PEROXISOMAL MEMBRANE PROTEIN PEX14"/>
    <property type="match status" value="1"/>
</dbReference>
<dbReference type="PANTHER" id="PTHR23058">
    <property type="entry name" value="PEROXISOMAL MEMBRANE PROTEIN PEX14"/>
    <property type="match status" value="1"/>
</dbReference>
<feature type="domain" description="Peroxisome membrane anchor protein Pex14p N-terminal" evidence="9">
    <location>
        <begin position="43"/>
        <end position="85"/>
    </location>
</feature>
<feature type="region of interest" description="Disordered" evidence="8">
    <location>
        <begin position="1"/>
        <end position="107"/>
    </location>
</feature>
<evidence type="ECO:0000256" key="3">
    <source>
        <dbReference type="ARBA" id="ARBA00023140"/>
    </source>
</evidence>
<comment type="subcellular location">
    <subcellularLocation>
        <location evidence="6 7">Peroxisome membrane</location>
    </subcellularLocation>
</comment>
<dbReference type="Pfam" id="PF04695">
    <property type="entry name" value="Pex14_N"/>
    <property type="match status" value="1"/>
</dbReference>
<evidence type="ECO:0000256" key="5">
    <source>
        <dbReference type="ARBA" id="ARBA00029691"/>
    </source>
</evidence>
<dbReference type="Gene3D" id="1.10.10.10">
    <property type="entry name" value="Winged helix-like DNA-binding domain superfamily/Winged helix DNA-binding domain"/>
    <property type="match status" value="1"/>
</dbReference>
<dbReference type="InterPro" id="IPR036388">
    <property type="entry name" value="WH-like_DNA-bd_sf"/>
</dbReference>
<evidence type="ECO:0000256" key="7">
    <source>
        <dbReference type="RuleBase" id="RU367032"/>
    </source>
</evidence>
<comment type="function">
    <text evidence="7">Component of the PEX13-PEX14 docking complex, a translocon channel that specifically mediates the import of peroxisomal cargo proteins bound to PEX5 receptor. The PEX13-PEX14 docking complex forms a large import pore which can be opened to a diameter of about 9 nm. Mechanistically, PEX5 receptor along with cargo proteins associates with the PEX14 subunit of the PEX13-PEX14 docking complex in the cytosol, leading to the insertion of the receptor into the organelle membrane with the concomitant translocation of the cargo into the peroxisome matrix.</text>
</comment>
<protein>
    <recommendedName>
        <fullName evidence="4 7">Peroxisomal membrane protein PEX14</fullName>
    </recommendedName>
    <alternativeName>
        <fullName evidence="5 7">Peroxin-14</fullName>
    </alternativeName>
</protein>
<gene>
    <name evidence="10" type="ORF">VTJ83DRAFT_6460</name>
</gene>
<evidence type="ECO:0000313" key="11">
    <source>
        <dbReference type="Proteomes" id="UP001600064"/>
    </source>
</evidence>
<feature type="compositionally biased region" description="Low complexity" evidence="8">
    <location>
        <begin position="13"/>
        <end position="30"/>
    </location>
</feature>
<keyword evidence="2" id="KW-0811">Translocation</keyword>
<name>A0ABR4D4R3_9PEZI</name>
<feature type="compositionally biased region" description="Acidic residues" evidence="8">
    <location>
        <begin position="224"/>
        <end position="233"/>
    </location>
</feature>
<dbReference type="RefSeq" id="XP_070864087.1">
    <property type="nucleotide sequence ID" value="XM_071013174.1"/>
</dbReference>
<comment type="caution">
    <text evidence="10">The sequence shown here is derived from an EMBL/GenBank/DDBJ whole genome shotgun (WGS) entry which is preliminary data.</text>
</comment>
<feature type="region of interest" description="Disordered" evidence="8">
    <location>
        <begin position="200"/>
        <end position="233"/>
    </location>
</feature>
<organism evidence="10 11">
    <name type="scientific">Remersonia thermophila</name>
    <dbReference type="NCBI Taxonomy" id="72144"/>
    <lineage>
        <taxon>Eukaryota</taxon>
        <taxon>Fungi</taxon>
        <taxon>Dikarya</taxon>
        <taxon>Ascomycota</taxon>
        <taxon>Pezizomycotina</taxon>
        <taxon>Sordariomycetes</taxon>
        <taxon>Sordariomycetidae</taxon>
        <taxon>Sordariales</taxon>
        <taxon>Sordariales incertae sedis</taxon>
        <taxon>Remersonia</taxon>
    </lineage>
</organism>
<dbReference type="InterPro" id="IPR006785">
    <property type="entry name" value="Pex14_N"/>
</dbReference>
<dbReference type="Proteomes" id="UP001600064">
    <property type="component" value="Unassembled WGS sequence"/>
</dbReference>
<keyword evidence="11" id="KW-1185">Reference proteome</keyword>
<evidence type="ECO:0000256" key="1">
    <source>
        <dbReference type="ARBA" id="ARBA00005443"/>
    </source>
</evidence>
<evidence type="ECO:0000256" key="2">
    <source>
        <dbReference type="ARBA" id="ARBA00023010"/>
    </source>
</evidence>
<evidence type="ECO:0000256" key="6">
    <source>
        <dbReference type="ARBA" id="ARBA00046271"/>
    </source>
</evidence>
<evidence type="ECO:0000259" key="9">
    <source>
        <dbReference type="Pfam" id="PF04695"/>
    </source>
</evidence>
<accession>A0ABR4D4R3</accession>
<evidence type="ECO:0000256" key="4">
    <source>
        <dbReference type="ARBA" id="ARBA00029502"/>
    </source>
</evidence>
<keyword evidence="7" id="KW-0653">Protein transport</keyword>
<evidence type="ECO:0000313" key="10">
    <source>
        <dbReference type="EMBL" id="KAL2265360.1"/>
    </source>
</evidence>
<feature type="region of interest" description="Disordered" evidence="8">
    <location>
        <begin position="246"/>
        <end position="266"/>
    </location>
</feature>
<feature type="compositionally biased region" description="Basic and acidic residues" evidence="8">
    <location>
        <begin position="1"/>
        <end position="12"/>
    </location>
</feature>
<dbReference type="GeneID" id="98127818"/>
<keyword evidence="3 7" id="KW-0576">Peroxisome</keyword>
<proteinExistence type="inferred from homology"/>
<feature type="compositionally biased region" description="Basic and acidic residues" evidence="8">
    <location>
        <begin position="62"/>
        <end position="76"/>
    </location>
</feature>
<dbReference type="EMBL" id="JAZGUE010000006">
    <property type="protein sequence ID" value="KAL2265360.1"/>
    <property type="molecule type" value="Genomic_DNA"/>
</dbReference>
<keyword evidence="7" id="KW-0813">Transport</keyword>
<dbReference type="InterPro" id="IPR025655">
    <property type="entry name" value="PEX14"/>
</dbReference>
<evidence type="ECO:0000256" key="8">
    <source>
        <dbReference type="SAM" id="MobiDB-lite"/>
    </source>
</evidence>
<comment type="similarity">
    <text evidence="1 7">Belongs to the peroxin-14 family.</text>
</comment>